<sequence>MGDAEDLRVDEESVQRITEGLRGAVAELRDVGTGSGSVLGKGFSELAMTGMEAGHHGLAADFEDYCERWEWGVRALIQDANTIASTLGLAAGLVWEEDQYRQNTFKVGVNALIGNPHASEEEIAQQSWGEVFTPDAWDPDYSAESFEQAGEDITQAWRDTGRTMLTEGRGGQQSRILNEVFGVDQEAFDRAVDDVYGPSPEERAQQPQQPESGGN</sequence>
<proteinExistence type="predicted"/>
<reference evidence="2 3" key="1">
    <citation type="journal article" date="2019" name="Int. J. Syst. Evol. Microbiol.">
        <title>The Global Catalogue of Microorganisms (GCM) 10K type strain sequencing project: providing services to taxonomists for standard genome sequencing and annotation.</title>
        <authorList>
            <consortium name="The Broad Institute Genomics Platform"/>
            <consortium name="The Broad Institute Genome Sequencing Center for Infectious Disease"/>
            <person name="Wu L."/>
            <person name="Ma J."/>
        </authorList>
    </citation>
    <scope>NUCLEOTIDE SEQUENCE [LARGE SCALE GENOMIC DNA]</scope>
    <source>
        <strain evidence="2 3">JCM 12696</strain>
    </source>
</reference>
<gene>
    <name evidence="2" type="ORF">GCM10009654_28160</name>
</gene>
<feature type="region of interest" description="Disordered" evidence="1">
    <location>
        <begin position="190"/>
        <end position="215"/>
    </location>
</feature>
<evidence type="ECO:0000313" key="2">
    <source>
        <dbReference type="EMBL" id="GAA1169294.1"/>
    </source>
</evidence>
<organism evidence="2 3">
    <name type="scientific">Streptomyces hebeiensis</name>
    <dbReference type="NCBI Taxonomy" id="229486"/>
    <lineage>
        <taxon>Bacteria</taxon>
        <taxon>Bacillati</taxon>
        <taxon>Actinomycetota</taxon>
        <taxon>Actinomycetes</taxon>
        <taxon>Kitasatosporales</taxon>
        <taxon>Streptomycetaceae</taxon>
        <taxon>Streptomyces</taxon>
    </lineage>
</organism>
<comment type="caution">
    <text evidence="2">The sequence shown here is derived from an EMBL/GenBank/DDBJ whole genome shotgun (WGS) entry which is preliminary data.</text>
</comment>
<evidence type="ECO:0000313" key="3">
    <source>
        <dbReference type="Proteomes" id="UP001501371"/>
    </source>
</evidence>
<dbReference type="EMBL" id="BAAAKV010000022">
    <property type="protein sequence ID" value="GAA1169294.1"/>
    <property type="molecule type" value="Genomic_DNA"/>
</dbReference>
<protein>
    <submittedName>
        <fullName evidence="2">Uncharacterized protein</fullName>
    </submittedName>
</protein>
<evidence type="ECO:0000256" key="1">
    <source>
        <dbReference type="SAM" id="MobiDB-lite"/>
    </source>
</evidence>
<feature type="compositionally biased region" description="Low complexity" evidence="1">
    <location>
        <begin position="205"/>
        <end position="215"/>
    </location>
</feature>
<accession>A0ABN1UW09</accession>
<keyword evidence="3" id="KW-1185">Reference proteome</keyword>
<name>A0ABN1UW09_9ACTN</name>
<dbReference type="Proteomes" id="UP001501371">
    <property type="component" value="Unassembled WGS sequence"/>
</dbReference>
<dbReference type="RefSeq" id="WP_425574037.1">
    <property type="nucleotide sequence ID" value="NZ_BAAAKV010000022.1"/>
</dbReference>